<gene>
    <name evidence="9" type="ORF">E4U82_14845</name>
</gene>
<dbReference type="InterPro" id="IPR015500">
    <property type="entry name" value="Peptidase_S8_subtilisin-rel"/>
</dbReference>
<protein>
    <submittedName>
        <fullName evidence="9">Serine protease</fullName>
    </submittedName>
</protein>
<accession>A0A4Y9AC97</accession>
<dbReference type="Pfam" id="PF00082">
    <property type="entry name" value="Peptidase_S8"/>
    <property type="match status" value="1"/>
</dbReference>
<dbReference type="Proteomes" id="UP000298484">
    <property type="component" value="Unassembled WGS sequence"/>
</dbReference>
<dbReference type="CDD" id="cd07487">
    <property type="entry name" value="Peptidases_S8_1"/>
    <property type="match status" value="1"/>
</dbReference>
<feature type="active site" description="Charge relay system" evidence="5 6">
    <location>
        <position position="187"/>
    </location>
</feature>
<name>A0A4Y9AC97_9BACI</name>
<evidence type="ECO:0000256" key="3">
    <source>
        <dbReference type="ARBA" id="ARBA00022801"/>
    </source>
</evidence>
<dbReference type="EMBL" id="SRHY01000033">
    <property type="protein sequence ID" value="TFJ91991.1"/>
    <property type="molecule type" value="Genomic_DNA"/>
</dbReference>
<evidence type="ECO:0000256" key="5">
    <source>
        <dbReference type="PIRSR" id="PIRSR615500-1"/>
    </source>
</evidence>
<dbReference type="InterPro" id="IPR023828">
    <property type="entry name" value="Peptidase_S8_Ser-AS"/>
</dbReference>
<dbReference type="GO" id="GO:0004252">
    <property type="term" value="F:serine-type endopeptidase activity"/>
    <property type="evidence" value="ECO:0007669"/>
    <property type="project" value="UniProtKB-UniRule"/>
</dbReference>
<dbReference type="RefSeq" id="WP_135110955.1">
    <property type="nucleotide sequence ID" value="NZ_SRHY01000033.1"/>
</dbReference>
<dbReference type="InterPro" id="IPR022398">
    <property type="entry name" value="Peptidase_S8_His-AS"/>
</dbReference>
<keyword evidence="10" id="KW-1185">Reference proteome</keyword>
<feature type="active site" description="Charge relay system" evidence="5 6">
    <location>
        <position position="385"/>
    </location>
</feature>
<feature type="domain" description="Peptidase S8/S53" evidence="8">
    <location>
        <begin position="146"/>
        <end position="432"/>
    </location>
</feature>
<reference evidence="9 10" key="1">
    <citation type="submission" date="2019-03" db="EMBL/GenBank/DDBJ databases">
        <title>Genome sequence of Lentibacillus salicampi ATCC BAA-719.</title>
        <authorList>
            <person name="Maclea K.S."/>
            <person name="Simoes Junior M."/>
        </authorList>
    </citation>
    <scope>NUCLEOTIDE SEQUENCE [LARGE SCALE GENOMIC DNA]</scope>
    <source>
        <strain evidence="9 10">ATCC BAA-719</strain>
    </source>
</reference>
<dbReference type="PROSITE" id="PS00137">
    <property type="entry name" value="SUBTILASE_HIS"/>
    <property type="match status" value="1"/>
</dbReference>
<proteinExistence type="inferred from homology"/>
<evidence type="ECO:0000256" key="1">
    <source>
        <dbReference type="ARBA" id="ARBA00011073"/>
    </source>
</evidence>
<dbReference type="GO" id="GO:0006508">
    <property type="term" value="P:proteolysis"/>
    <property type="evidence" value="ECO:0007669"/>
    <property type="project" value="UniProtKB-KW"/>
</dbReference>
<dbReference type="PANTHER" id="PTHR43806:SF65">
    <property type="entry name" value="SERINE PROTEASE APRX"/>
    <property type="match status" value="1"/>
</dbReference>
<evidence type="ECO:0000256" key="6">
    <source>
        <dbReference type="PROSITE-ProRule" id="PRU01240"/>
    </source>
</evidence>
<dbReference type="InterPro" id="IPR000209">
    <property type="entry name" value="Peptidase_S8/S53_dom"/>
</dbReference>
<organism evidence="9 10">
    <name type="scientific">Lentibacillus salicampi</name>
    <dbReference type="NCBI Taxonomy" id="175306"/>
    <lineage>
        <taxon>Bacteria</taxon>
        <taxon>Bacillati</taxon>
        <taxon>Bacillota</taxon>
        <taxon>Bacilli</taxon>
        <taxon>Bacillales</taxon>
        <taxon>Bacillaceae</taxon>
        <taxon>Lentibacillus</taxon>
    </lineage>
</organism>
<comment type="similarity">
    <text evidence="1 6 7">Belongs to the peptidase S8 family.</text>
</comment>
<keyword evidence="3 6" id="KW-0378">Hydrolase</keyword>
<dbReference type="PROSITE" id="PS00136">
    <property type="entry name" value="SUBTILASE_ASP"/>
    <property type="match status" value="1"/>
</dbReference>
<comment type="caution">
    <text evidence="9">The sequence shown here is derived from an EMBL/GenBank/DDBJ whole genome shotgun (WGS) entry which is preliminary data.</text>
</comment>
<dbReference type="SUPFAM" id="SSF52743">
    <property type="entry name" value="Subtilisin-like"/>
    <property type="match status" value="1"/>
</dbReference>
<dbReference type="InterPro" id="IPR050131">
    <property type="entry name" value="Peptidase_S8_subtilisin-like"/>
</dbReference>
<evidence type="ECO:0000256" key="4">
    <source>
        <dbReference type="ARBA" id="ARBA00022825"/>
    </source>
</evidence>
<dbReference type="PANTHER" id="PTHR43806">
    <property type="entry name" value="PEPTIDASE S8"/>
    <property type="match status" value="1"/>
</dbReference>
<dbReference type="OrthoDB" id="9798386at2"/>
<dbReference type="PROSITE" id="PS00138">
    <property type="entry name" value="SUBTILASE_SER"/>
    <property type="match status" value="1"/>
</dbReference>
<dbReference type="InterPro" id="IPR023827">
    <property type="entry name" value="Peptidase_S8_Asp-AS"/>
</dbReference>
<evidence type="ECO:0000313" key="10">
    <source>
        <dbReference type="Proteomes" id="UP000298484"/>
    </source>
</evidence>
<evidence type="ECO:0000256" key="2">
    <source>
        <dbReference type="ARBA" id="ARBA00022670"/>
    </source>
</evidence>
<dbReference type="PROSITE" id="PS51892">
    <property type="entry name" value="SUBTILASE"/>
    <property type="match status" value="1"/>
</dbReference>
<dbReference type="PRINTS" id="PR00723">
    <property type="entry name" value="SUBTILISIN"/>
</dbReference>
<evidence type="ECO:0000259" key="8">
    <source>
        <dbReference type="Pfam" id="PF00082"/>
    </source>
</evidence>
<keyword evidence="2 6" id="KW-0645">Protease</keyword>
<feature type="active site" description="Charge relay system" evidence="5 6">
    <location>
        <position position="155"/>
    </location>
</feature>
<sequence>MFGYSMVQTIRAHADKMDKHLRGEILNLYKPFRWTPCFLHKMLEGSLKRFRKLSLIIEFKEGCYHNGFREVRRVTGKGMRHKFRCAFPRVSCCSVDITPKGFEDLLSNCHHIRRVYMNREVHALMDVATDAINASDVVYNNTELSGEDVSIAIIDTGIHPHQDLSGRIKAFTDLVNNRTDPYDDNGHGTHCAGDAAGDGSASSGKYRAPAHKANLIGVKVLNRMGSGSLETVMQGVDWCIQYNEDHPDDPIDIISMSLGSDPGSYNNEDDDPVVKAVEKAWDEGIIMCVAAGNSGPEPQTIASPGVSDQVITVGALDDNDTADTREDDTVAEFSGRGPTVYGVVKPDILAPGADIISLRAPGSYLDKLQKSSQVGNDYFTMSGTSMATPICAGAVALMKQAYPNASPDGLKNRLKNGADLWTDRDPNVYGAGYLNVENAIKE</sequence>
<dbReference type="Gene3D" id="3.40.50.200">
    <property type="entry name" value="Peptidase S8/S53 domain"/>
    <property type="match status" value="1"/>
</dbReference>
<dbReference type="InterPro" id="IPR036852">
    <property type="entry name" value="Peptidase_S8/S53_dom_sf"/>
</dbReference>
<dbReference type="AlphaFoldDB" id="A0A4Y9AC97"/>
<keyword evidence="4 6" id="KW-0720">Serine protease</keyword>
<evidence type="ECO:0000313" key="9">
    <source>
        <dbReference type="EMBL" id="TFJ91991.1"/>
    </source>
</evidence>
<evidence type="ECO:0000256" key="7">
    <source>
        <dbReference type="RuleBase" id="RU003355"/>
    </source>
</evidence>